<sequence length="451" mass="53250">MGKNNKVYLLPPRGRNSAKLTPKYTYETTTERIEPNSVFTPPDHVELPDLSDENELLYEMQTIVIFVIAMSTQYLNLFRTFWWMPDTYRRYAMNFHLINPYVVGFCVTTIIKSFVSHLFFKFQFFLPLSIRISYIYLINVLICSTFFYIQTYLLLILFQTYSFVGLLTFLCPLLIYSILYSPNLIRTYQWIKDSETTNLDICLQAVHFMLQPTSISSCFPTVQHTCTSISPFLIRDEVEKLKNIFNDRLKFIIFRSIYVSYYGSFLPLAIVPTQHEYDTFWTAQHIAVTCMCTFFMLTSHLYSPQFYDILHRSSLHLGKWQKLESRNTVLPCPSWTESVIYGPGIVVRHLKEYYKSEANMTCAEPGNQSHFRFYIVFSDPSCGFLTLLSSIIGIIIFQFILLCRSYEWYKLISMSLLMLTNSLAVFRLMRSFWILKEIYKHERHFIDPKSE</sequence>
<accession>A0A1Y3BPP1</accession>
<gene>
    <name evidence="7" type="ORF">BLA29_002538</name>
</gene>
<reference evidence="7 8" key="1">
    <citation type="submission" date="2017-03" db="EMBL/GenBank/DDBJ databases">
        <title>Genome Survey of Euroglyphus maynei.</title>
        <authorList>
            <person name="Arlian L.G."/>
            <person name="Morgan M.S."/>
            <person name="Rider S.D."/>
        </authorList>
    </citation>
    <scope>NUCLEOTIDE SEQUENCE [LARGE SCALE GENOMIC DNA]</scope>
    <source>
        <strain evidence="7">Arlian Lab</strain>
        <tissue evidence="7">Whole body</tissue>
    </source>
</reference>
<dbReference type="AlphaFoldDB" id="A0A1Y3BPP1"/>
<dbReference type="InterPro" id="IPR019397">
    <property type="entry name" value="Uncharacterised_TMEM39"/>
</dbReference>
<evidence type="ECO:0000313" key="7">
    <source>
        <dbReference type="EMBL" id="OTF81763.1"/>
    </source>
</evidence>
<organism evidence="7 8">
    <name type="scientific">Euroglyphus maynei</name>
    <name type="common">Mayne's house dust mite</name>
    <dbReference type="NCBI Taxonomy" id="6958"/>
    <lineage>
        <taxon>Eukaryota</taxon>
        <taxon>Metazoa</taxon>
        <taxon>Ecdysozoa</taxon>
        <taxon>Arthropoda</taxon>
        <taxon>Chelicerata</taxon>
        <taxon>Arachnida</taxon>
        <taxon>Acari</taxon>
        <taxon>Acariformes</taxon>
        <taxon>Sarcoptiformes</taxon>
        <taxon>Astigmata</taxon>
        <taxon>Psoroptidia</taxon>
        <taxon>Analgoidea</taxon>
        <taxon>Pyroglyphidae</taxon>
        <taxon>Pyroglyphinae</taxon>
        <taxon>Euroglyphus</taxon>
    </lineage>
</organism>
<feature type="transmembrane region" description="Helical" evidence="6">
    <location>
        <begin position="408"/>
        <end position="426"/>
    </location>
</feature>
<feature type="transmembrane region" description="Helical" evidence="6">
    <location>
        <begin position="161"/>
        <end position="180"/>
    </location>
</feature>
<comment type="caution">
    <text evidence="7">The sequence shown here is derived from an EMBL/GenBank/DDBJ whole genome shotgun (WGS) entry which is preliminary data.</text>
</comment>
<evidence type="ECO:0000256" key="5">
    <source>
        <dbReference type="ARBA" id="ARBA00023136"/>
    </source>
</evidence>
<comment type="subcellular location">
    <subcellularLocation>
        <location evidence="1">Membrane</location>
        <topology evidence="1">Multi-pass membrane protein</topology>
    </subcellularLocation>
</comment>
<feature type="transmembrane region" description="Helical" evidence="6">
    <location>
        <begin position="98"/>
        <end position="120"/>
    </location>
</feature>
<evidence type="ECO:0000256" key="3">
    <source>
        <dbReference type="ARBA" id="ARBA00022692"/>
    </source>
</evidence>
<dbReference type="OrthoDB" id="438179at2759"/>
<evidence type="ECO:0000256" key="4">
    <source>
        <dbReference type="ARBA" id="ARBA00022989"/>
    </source>
</evidence>
<evidence type="ECO:0000256" key="6">
    <source>
        <dbReference type="SAM" id="Phobius"/>
    </source>
</evidence>
<feature type="transmembrane region" description="Helical" evidence="6">
    <location>
        <begin position="252"/>
        <end position="271"/>
    </location>
</feature>
<dbReference type="EMBL" id="MUJZ01011865">
    <property type="protein sequence ID" value="OTF81763.1"/>
    <property type="molecule type" value="Genomic_DNA"/>
</dbReference>
<feature type="transmembrane region" description="Helical" evidence="6">
    <location>
        <begin position="132"/>
        <end position="155"/>
    </location>
</feature>
<feature type="transmembrane region" description="Helical" evidence="6">
    <location>
        <begin position="56"/>
        <end position="78"/>
    </location>
</feature>
<dbReference type="PANTHER" id="PTHR12995:SF4">
    <property type="entry name" value="FI21814P1"/>
    <property type="match status" value="1"/>
</dbReference>
<evidence type="ECO:0000256" key="2">
    <source>
        <dbReference type="ARBA" id="ARBA00010737"/>
    </source>
</evidence>
<dbReference type="Pfam" id="PF10271">
    <property type="entry name" value="Tmp39"/>
    <property type="match status" value="1"/>
</dbReference>
<keyword evidence="3 6" id="KW-0812">Transmembrane</keyword>
<dbReference type="GO" id="GO:0016020">
    <property type="term" value="C:membrane"/>
    <property type="evidence" value="ECO:0007669"/>
    <property type="project" value="UniProtKB-SubCell"/>
</dbReference>
<name>A0A1Y3BPP1_EURMA</name>
<feature type="transmembrane region" description="Helical" evidence="6">
    <location>
        <begin position="283"/>
        <end position="302"/>
    </location>
</feature>
<protein>
    <submittedName>
        <fullName evidence="7">Transmembrane protein 39A-A-like protein</fullName>
    </submittedName>
</protein>
<dbReference type="Proteomes" id="UP000194236">
    <property type="component" value="Unassembled WGS sequence"/>
</dbReference>
<keyword evidence="4 6" id="KW-1133">Transmembrane helix</keyword>
<feature type="transmembrane region" description="Helical" evidence="6">
    <location>
        <begin position="382"/>
        <end position="402"/>
    </location>
</feature>
<keyword evidence="5 6" id="KW-0472">Membrane</keyword>
<proteinExistence type="inferred from homology"/>
<comment type="similarity">
    <text evidence="2">Belongs to the TMEM39 family.</text>
</comment>
<evidence type="ECO:0000256" key="1">
    <source>
        <dbReference type="ARBA" id="ARBA00004141"/>
    </source>
</evidence>
<evidence type="ECO:0000313" key="8">
    <source>
        <dbReference type="Proteomes" id="UP000194236"/>
    </source>
</evidence>
<keyword evidence="8" id="KW-1185">Reference proteome</keyword>
<dbReference type="PANTHER" id="PTHR12995">
    <property type="entry name" value="FI21814P1"/>
    <property type="match status" value="1"/>
</dbReference>